<dbReference type="Proteomes" id="UP000229498">
    <property type="component" value="Unassembled WGS sequence"/>
</dbReference>
<dbReference type="GO" id="GO:0008270">
    <property type="term" value="F:zinc ion binding"/>
    <property type="evidence" value="ECO:0007669"/>
    <property type="project" value="UniProtKB-UniRule"/>
</dbReference>
<proteinExistence type="inferred from homology"/>
<dbReference type="RefSeq" id="WP_109792813.1">
    <property type="nucleotide sequence ID" value="NZ_PHIG01000036.1"/>
</dbReference>
<dbReference type="Gene3D" id="3.30.50.10">
    <property type="entry name" value="Erythroid Transcription Factor GATA-1, subunit A"/>
    <property type="match status" value="1"/>
</dbReference>
<keyword evidence="5" id="KW-1185">Reference proteome</keyword>
<keyword evidence="1 3" id="KW-0479">Metal-binding</keyword>
<evidence type="ECO:0000256" key="2">
    <source>
        <dbReference type="ARBA" id="ARBA00022833"/>
    </source>
</evidence>
<dbReference type="GO" id="GO:0008657">
    <property type="term" value="F:DNA topoisomerase type II (double strand cut, ATP-hydrolyzing) inhibitor activity"/>
    <property type="evidence" value="ECO:0007669"/>
    <property type="project" value="UniProtKB-UniRule"/>
</dbReference>
<feature type="binding site" evidence="3">
    <location>
        <position position="12"/>
    </location>
    <ligand>
        <name>Zn(2+)</name>
        <dbReference type="ChEBI" id="CHEBI:29105"/>
    </ligand>
</feature>
<sequence length="64" mass="7065">MSRIPTKDCPICGKPASEAARPFCSTRCANVDLNRWLGGDYVLPGTEPADPEEIVEHIEQITKH</sequence>
<feature type="binding site" evidence="3">
    <location>
        <position position="28"/>
    </location>
    <ligand>
        <name>Zn(2+)</name>
        <dbReference type="ChEBI" id="CHEBI:29105"/>
    </ligand>
</feature>
<organism evidence="4 5">
    <name type="scientific">Minwuia thermotolerans</name>
    <dbReference type="NCBI Taxonomy" id="2056226"/>
    <lineage>
        <taxon>Bacteria</taxon>
        <taxon>Pseudomonadati</taxon>
        <taxon>Pseudomonadota</taxon>
        <taxon>Alphaproteobacteria</taxon>
        <taxon>Minwuiales</taxon>
        <taxon>Minwuiaceae</taxon>
        <taxon>Minwuia</taxon>
    </lineage>
</organism>
<dbReference type="AlphaFoldDB" id="A0A2M9G0B5"/>
<dbReference type="HAMAP" id="MF_00649">
    <property type="entry name" value="DNA_gyrase_inhibitor_YacG"/>
    <property type="match status" value="1"/>
</dbReference>
<comment type="caution">
    <text evidence="4">The sequence shown here is derived from an EMBL/GenBank/DDBJ whole genome shotgun (WGS) entry which is preliminary data.</text>
</comment>
<feature type="binding site" evidence="3">
    <location>
        <position position="24"/>
    </location>
    <ligand>
        <name>Zn(2+)</name>
        <dbReference type="ChEBI" id="CHEBI:29105"/>
    </ligand>
</feature>
<dbReference type="GO" id="GO:0006355">
    <property type="term" value="P:regulation of DNA-templated transcription"/>
    <property type="evidence" value="ECO:0007669"/>
    <property type="project" value="InterPro"/>
</dbReference>
<dbReference type="OrthoDB" id="9809663at2"/>
<dbReference type="NCBIfam" id="NF002362">
    <property type="entry name" value="PRK01343.1"/>
    <property type="match status" value="1"/>
</dbReference>
<comment type="similarity">
    <text evidence="3">Belongs to the DNA gyrase inhibitor YacG family.</text>
</comment>
<comment type="function">
    <text evidence="3">Inhibits all the catalytic activities of DNA gyrase by preventing its interaction with DNA. Acts by binding directly to the C-terminal domain of GyrB, which probably disrupts DNA binding by the gyrase.</text>
</comment>
<evidence type="ECO:0000256" key="1">
    <source>
        <dbReference type="ARBA" id="ARBA00022723"/>
    </source>
</evidence>
<dbReference type="InterPro" id="IPR013088">
    <property type="entry name" value="Znf_NHR/GATA"/>
</dbReference>
<evidence type="ECO:0000313" key="4">
    <source>
        <dbReference type="EMBL" id="PJK29145.1"/>
    </source>
</evidence>
<evidence type="ECO:0000256" key="3">
    <source>
        <dbReference type="HAMAP-Rule" id="MF_00649"/>
    </source>
</evidence>
<name>A0A2M9G0B5_9PROT</name>
<evidence type="ECO:0000313" key="5">
    <source>
        <dbReference type="Proteomes" id="UP000229498"/>
    </source>
</evidence>
<dbReference type="Pfam" id="PF03884">
    <property type="entry name" value="YacG"/>
    <property type="match status" value="1"/>
</dbReference>
<dbReference type="EMBL" id="PHIG01000036">
    <property type="protein sequence ID" value="PJK29145.1"/>
    <property type="molecule type" value="Genomic_DNA"/>
</dbReference>
<dbReference type="PANTHER" id="PTHR36150:SF1">
    <property type="entry name" value="DNA GYRASE INHIBITOR YACG"/>
    <property type="match status" value="1"/>
</dbReference>
<feature type="binding site" evidence="3">
    <location>
        <position position="9"/>
    </location>
    <ligand>
        <name>Zn(2+)</name>
        <dbReference type="ChEBI" id="CHEBI:29105"/>
    </ligand>
</feature>
<reference evidence="4 5" key="1">
    <citation type="submission" date="2017-11" db="EMBL/GenBank/DDBJ databases">
        <title>Draft genome sequence of Rhizobiales bacterium SY3-13.</title>
        <authorList>
            <person name="Sun C."/>
        </authorList>
    </citation>
    <scope>NUCLEOTIDE SEQUENCE [LARGE SCALE GENOMIC DNA]</scope>
    <source>
        <strain evidence="4 5">SY3-13</strain>
    </source>
</reference>
<protein>
    <recommendedName>
        <fullName evidence="3">DNA gyrase inhibitor YacG</fullName>
    </recommendedName>
</protein>
<keyword evidence="2 3" id="KW-0862">Zinc</keyword>
<gene>
    <name evidence="3" type="primary">yacG</name>
    <name evidence="4" type="ORF">CVT23_13185</name>
</gene>
<comment type="cofactor">
    <cofactor evidence="3">
        <name>Zn(2+)</name>
        <dbReference type="ChEBI" id="CHEBI:29105"/>
    </cofactor>
    <text evidence="3">Binds 1 zinc ion.</text>
</comment>
<dbReference type="InterPro" id="IPR005584">
    <property type="entry name" value="DNA_gyrase_inhibitor_YacG"/>
</dbReference>
<comment type="subunit">
    <text evidence="3">Interacts with GyrB.</text>
</comment>
<accession>A0A2M9G0B5</accession>
<dbReference type="PANTHER" id="PTHR36150">
    <property type="entry name" value="DNA GYRASE INHIBITOR YACG"/>
    <property type="match status" value="1"/>
</dbReference>
<dbReference type="SUPFAM" id="SSF57716">
    <property type="entry name" value="Glucocorticoid receptor-like (DNA-binding domain)"/>
    <property type="match status" value="1"/>
</dbReference>